<dbReference type="AlphaFoldDB" id="A0A239CQ54"/>
<feature type="coiled-coil region" evidence="1">
    <location>
        <begin position="298"/>
        <end position="353"/>
    </location>
</feature>
<protein>
    <submittedName>
        <fullName evidence="2">Uncharacterized protein</fullName>
    </submittedName>
</protein>
<name>A0A239CQ54_9FIRM</name>
<gene>
    <name evidence="2" type="ORF">SAMN05446037_100693</name>
</gene>
<accession>A0A239CQ54</accession>
<dbReference type="Proteomes" id="UP000198304">
    <property type="component" value="Unassembled WGS sequence"/>
</dbReference>
<evidence type="ECO:0000313" key="2">
    <source>
        <dbReference type="EMBL" id="SNS22260.1"/>
    </source>
</evidence>
<proteinExistence type="predicted"/>
<organism evidence="2 3">
    <name type="scientific">Anaerovirgula multivorans</name>
    <dbReference type="NCBI Taxonomy" id="312168"/>
    <lineage>
        <taxon>Bacteria</taxon>
        <taxon>Bacillati</taxon>
        <taxon>Bacillota</taxon>
        <taxon>Clostridia</taxon>
        <taxon>Peptostreptococcales</taxon>
        <taxon>Natronincolaceae</taxon>
        <taxon>Anaerovirgula</taxon>
    </lineage>
</organism>
<dbReference type="OrthoDB" id="6064658at2"/>
<keyword evidence="1" id="KW-0175">Coiled coil</keyword>
<dbReference type="RefSeq" id="WP_089282345.1">
    <property type="nucleotide sequence ID" value="NZ_FZOJ01000006.1"/>
</dbReference>
<evidence type="ECO:0000256" key="1">
    <source>
        <dbReference type="SAM" id="Coils"/>
    </source>
</evidence>
<sequence length="477" mass="53438">MPKPTAQQLEKINKFSMVPLTEENTYVFDDLMIDTGVTSYYSTVHENLLRKFTKDANRGVGLLMSHDNCKLPIGRSFDARLVEEETEGGDLIKSVYGSFYMDLGRNTESGMTTDDVSKGIDAGTIFDTSIGFNAKTFECSICGNDIRQWWKCEHIPGRKYVVETDQGDEAVTCLVIVGEDGEGELLENSLVYAGACDRASIVRNFSTESVKEFDKGTNLYVVDNIKNVPLESIISMYYSKDGPVFFTDTPERNMKGSEELDFKQFLEQIKSVFGLQSDKPEEFVASLKKYKSDVDVQLSDLNTKVGEYEAKISEHETSVTELTDSKIDLEKSIEAKNATIAELTTENEKLTEKAGLADTYRSDLTTSTLELGVRAQGNAFNKAMYERFLGTLSIDEIKEVAQGFEKEVKSKFEGTKISTTRVKGEKGQNLTKEDFEDEQEFRDHVAAEAAKYATENKVSIGEATKIVYAQLKERNEE</sequence>
<reference evidence="2 3" key="1">
    <citation type="submission" date="2017-06" db="EMBL/GenBank/DDBJ databases">
        <authorList>
            <person name="Kim H.J."/>
            <person name="Triplett B.A."/>
        </authorList>
    </citation>
    <scope>NUCLEOTIDE SEQUENCE [LARGE SCALE GENOMIC DNA]</scope>
    <source>
        <strain evidence="2 3">SCA</strain>
    </source>
</reference>
<evidence type="ECO:0000313" key="3">
    <source>
        <dbReference type="Proteomes" id="UP000198304"/>
    </source>
</evidence>
<dbReference type="EMBL" id="FZOJ01000006">
    <property type="protein sequence ID" value="SNS22260.1"/>
    <property type="molecule type" value="Genomic_DNA"/>
</dbReference>
<keyword evidence="3" id="KW-1185">Reference proteome</keyword>